<evidence type="ECO:0000313" key="6">
    <source>
        <dbReference type="EMBL" id="QOD00292.1"/>
    </source>
</evidence>
<dbReference type="Pfam" id="PF13377">
    <property type="entry name" value="Peripla_BP_3"/>
    <property type="match status" value="1"/>
</dbReference>
<protein>
    <submittedName>
        <fullName evidence="6">LacI family DNA-binding transcriptional regulator</fullName>
    </submittedName>
</protein>
<gene>
    <name evidence="6" type="ORF">ID616_11620</name>
    <name evidence="5" type="ORF">KF715C_ch24040</name>
</gene>
<dbReference type="EMBL" id="CP061723">
    <property type="protein sequence ID" value="QOD00292.1"/>
    <property type="molecule type" value="Genomic_DNA"/>
</dbReference>
<keyword evidence="3" id="KW-0804">Transcription</keyword>
<dbReference type="SUPFAM" id="SSF47413">
    <property type="entry name" value="lambda repressor-like DNA-binding domains"/>
    <property type="match status" value="1"/>
</dbReference>
<evidence type="ECO:0000313" key="8">
    <source>
        <dbReference type="Proteomes" id="UP000516786"/>
    </source>
</evidence>
<dbReference type="Gene3D" id="3.40.50.2300">
    <property type="match status" value="2"/>
</dbReference>
<dbReference type="PANTHER" id="PTHR30146">
    <property type="entry name" value="LACI-RELATED TRANSCRIPTIONAL REPRESSOR"/>
    <property type="match status" value="1"/>
</dbReference>
<dbReference type="SUPFAM" id="SSF53822">
    <property type="entry name" value="Periplasmic binding protein-like I"/>
    <property type="match status" value="1"/>
</dbReference>
<keyword evidence="1" id="KW-0805">Transcription regulation</keyword>
<dbReference type="PROSITE" id="PS50932">
    <property type="entry name" value="HTH_LACI_2"/>
    <property type="match status" value="1"/>
</dbReference>
<dbReference type="Proteomes" id="UP000516786">
    <property type="component" value="Chromosome"/>
</dbReference>
<sequence length="353" mass="38454">MSDRSDSEISIGEARRPRASRVTMGVVAEQAKVSPSTVSLFLRDPEAVSSKRAERIRQAIADTGYTINRLAGALAGNHSRTVAVIVPSMVNAFFSETLSAMQEVFESRGYQLLIGNSDYDPERELELLRAHLSWSPSALVVTGSDHTAARPLLEATGIPVAQMWELGNDPFHLQVGFYHEAVGAALAEHLYAQGLERFVYVGTRMHLDHRARQRAEGFTAWLADKGQTAQVIALEQNTSQAELSEVFDEIARHGDGPQGLCCSNDVLAIAALFEAQRRGIAVPEQLAIAGFGDLPLSKLSAPRLTTVRPYPAEIGRTVASQLLTWIEAGTLPDQPQVVDLGFELVVRESSVRQ</sequence>
<dbReference type="InterPro" id="IPR028082">
    <property type="entry name" value="Peripla_BP_I"/>
</dbReference>
<organism evidence="5 7">
    <name type="scientific">Pseudomonas putida</name>
    <name type="common">Arthrobacter siderocapsulatus</name>
    <dbReference type="NCBI Taxonomy" id="303"/>
    <lineage>
        <taxon>Bacteria</taxon>
        <taxon>Pseudomonadati</taxon>
        <taxon>Pseudomonadota</taxon>
        <taxon>Gammaproteobacteria</taxon>
        <taxon>Pseudomonadales</taxon>
        <taxon>Pseudomonadaceae</taxon>
        <taxon>Pseudomonas</taxon>
    </lineage>
</organism>
<dbReference type="EMBL" id="AP015029">
    <property type="protein sequence ID" value="BAW22977.1"/>
    <property type="molecule type" value="Genomic_DNA"/>
</dbReference>
<evidence type="ECO:0000313" key="7">
    <source>
        <dbReference type="Proteomes" id="UP000218731"/>
    </source>
</evidence>
<evidence type="ECO:0000259" key="4">
    <source>
        <dbReference type="PROSITE" id="PS50932"/>
    </source>
</evidence>
<dbReference type="GO" id="GO:0000976">
    <property type="term" value="F:transcription cis-regulatory region binding"/>
    <property type="evidence" value="ECO:0007669"/>
    <property type="project" value="TreeGrafter"/>
</dbReference>
<keyword evidence="2 6" id="KW-0238">DNA-binding</keyword>
<proteinExistence type="predicted"/>
<evidence type="ECO:0000313" key="5">
    <source>
        <dbReference type="EMBL" id="BAW22977.1"/>
    </source>
</evidence>
<reference evidence="6 8" key="2">
    <citation type="submission" date="2020-09" db="EMBL/GenBank/DDBJ databases">
        <title>Co-existence of a novel multidrug-resistance efflux pump with carbapenem resistance gene blaVIM-2 in one megaplasmid in Pseudomonas putida.</title>
        <authorList>
            <person name="Peng K."/>
            <person name="Li R."/>
        </authorList>
    </citation>
    <scope>NUCLEOTIDE SEQUENCE [LARGE SCALE GENOMIC DNA]</scope>
    <source>
        <strain evidence="6 8">ZXPA-20</strain>
    </source>
</reference>
<feature type="domain" description="HTH lacI-type" evidence="4">
    <location>
        <begin position="22"/>
        <end position="76"/>
    </location>
</feature>
<dbReference type="PANTHER" id="PTHR30146:SF33">
    <property type="entry name" value="TRANSCRIPTIONAL REGULATOR"/>
    <property type="match status" value="1"/>
</dbReference>
<dbReference type="AlphaFoldDB" id="A0A1L7NBZ6"/>
<reference evidence="5 7" key="1">
    <citation type="submission" date="2015-11" db="EMBL/GenBank/DDBJ databases">
        <title>Complete genome sequencing of a biphenyl-degrading bacterium, Pseudomonas putida KF715 (=NBRC110667).</title>
        <authorList>
            <person name="Suenaga H."/>
            <person name="Fujihara N."/>
            <person name="Watanabe T."/>
            <person name="Hirose J."/>
            <person name="Kimura N."/>
            <person name="Yamazoe A."/>
            <person name="Hosoyama A."/>
            <person name="Shimodaira J."/>
            <person name="Furukawa K."/>
        </authorList>
    </citation>
    <scope>NUCLEOTIDE SEQUENCE [LARGE SCALE GENOMIC DNA]</scope>
    <source>
        <strain evidence="5 7">KF715</strain>
    </source>
</reference>
<dbReference type="RefSeq" id="WP_016486299.1">
    <property type="nucleotide sequence ID" value="NZ_AP015029.1"/>
</dbReference>
<name>A0A1L7NBZ6_PSEPU</name>
<evidence type="ECO:0000256" key="2">
    <source>
        <dbReference type="ARBA" id="ARBA00023125"/>
    </source>
</evidence>
<dbReference type="SMART" id="SM00354">
    <property type="entry name" value="HTH_LACI"/>
    <property type="match status" value="1"/>
</dbReference>
<dbReference type="CDD" id="cd01575">
    <property type="entry name" value="PBP1_GntR"/>
    <property type="match status" value="1"/>
</dbReference>
<dbReference type="InterPro" id="IPR046335">
    <property type="entry name" value="LacI/GalR-like_sensor"/>
</dbReference>
<dbReference type="Pfam" id="PF00356">
    <property type="entry name" value="LacI"/>
    <property type="match status" value="1"/>
</dbReference>
<accession>A0A1L7NBZ6</accession>
<evidence type="ECO:0000256" key="3">
    <source>
        <dbReference type="ARBA" id="ARBA00023163"/>
    </source>
</evidence>
<dbReference type="GO" id="GO:0003700">
    <property type="term" value="F:DNA-binding transcription factor activity"/>
    <property type="evidence" value="ECO:0007669"/>
    <property type="project" value="TreeGrafter"/>
</dbReference>
<dbReference type="CDD" id="cd01392">
    <property type="entry name" value="HTH_LacI"/>
    <property type="match status" value="1"/>
</dbReference>
<evidence type="ECO:0000256" key="1">
    <source>
        <dbReference type="ARBA" id="ARBA00023015"/>
    </source>
</evidence>
<dbReference type="Proteomes" id="UP000218731">
    <property type="component" value="Chromosome 1"/>
</dbReference>
<dbReference type="InterPro" id="IPR000843">
    <property type="entry name" value="HTH_LacI"/>
</dbReference>
<dbReference type="Gene3D" id="1.10.260.40">
    <property type="entry name" value="lambda repressor-like DNA-binding domains"/>
    <property type="match status" value="1"/>
</dbReference>
<dbReference type="InterPro" id="IPR010982">
    <property type="entry name" value="Lambda_DNA-bd_dom_sf"/>
</dbReference>